<protein>
    <recommendedName>
        <fullName evidence="2">Putative Flp pilus-assembly TadG-like N-terminal domain-containing protein</fullName>
    </recommendedName>
</protein>
<dbReference type="Pfam" id="PF13400">
    <property type="entry name" value="Tad"/>
    <property type="match status" value="1"/>
</dbReference>
<evidence type="ECO:0000256" key="1">
    <source>
        <dbReference type="SAM" id="Phobius"/>
    </source>
</evidence>
<organism evidence="3 4">
    <name type="scientific">Massilia cavernae</name>
    <dbReference type="NCBI Taxonomy" id="2320864"/>
    <lineage>
        <taxon>Bacteria</taxon>
        <taxon>Pseudomonadati</taxon>
        <taxon>Pseudomonadota</taxon>
        <taxon>Betaproteobacteria</taxon>
        <taxon>Burkholderiales</taxon>
        <taxon>Oxalobacteraceae</taxon>
        <taxon>Telluria group</taxon>
        <taxon>Massilia</taxon>
    </lineage>
</organism>
<keyword evidence="1" id="KW-0472">Membrane</keyword>
<evidence type="ECO:0000313" key="3">
    <source>
        <dbReference type="EMBL" id="RJG17810.1"/>
    </source>
</evidence>
<dbReference type="OrthoDB" id="8595764at2"/>
<dbReference type="InterPro" id="IPR028087">
    <property type="entry name" value="Tad_N"/>
</dbReference>
<comment type="caution">
    <text evidence="3">The sequence shown here is derived from an EMBL/GenBank/DDBJ whole genome shotgun (WGS) entry which is preliminary data.</text>
</comment>
<keyword evidence="1" id="KW-0812">Transmembrane</keyword>
<feature type="transmembrane region" description="Helical" evidence="1">
    <location>
        <begin position="20"/>
        <end position="40"/>
    </location>
</feature>
<gene>
    <name evidence="3" type="ORF">D3872_10085</name>
</gene>
<evidence type="ECO:0000259" key="2">
    <source>
        <dbReference type="Pfam" id="PF13400"/>
    </source>
</evidence>
<feature type="domain" description="Putative Flp pilus-assembly TadG-like N-terminal" evidence="2">
    <location>
        <begin position="19"/>
        <end position="65"/>
    </location>
</feature>
<dbReference type="EMBL" id="QYUP01000094">
    <property type="protein sequence ID" value="RJG17810.1"/>
    <property type="molecule type" value="Genomic_DNA"/>
</dbReference>
<evidence type="ECO:0000313" key="4">
    <source>
        <dbReference type="Proteomes" id="UP000284006"/>
    </source>
</evidence>
<dbReference type="AlphaFoldDB" id="A0A418XXW4"/>
<reference evidence="3 4" key="1">
    <citation type="submission" date="2018-09" db="EMBL/GenBank/DDBJ databases">
        <authorList>
            <person name="Zhu H."/>
        </authorList>
    </citation>
    <scope>NUCLEOTIDE SEQUENCE [LARGE SCALE GENOMIC DNA]</scope>
    <source>
        <strain evidence="3 4">K1S02-61</strain>
    </source>
</reference>
<keyword evidence="1" id="KW-1133">Transmembrane helix</keyword>
<sequence length="427" mass="44541">MLRNSHSRPQFPRRRREGGVVAIIVALSIFVLVGFGALVLDLGHLFVNKTELQNAADSCALAAANQLVCDPDVGPCPAAFLEDAVAAGSFVASRNTNDFQKRAVSIGRNDIRFHTAIGPNSSYLSIDEGALPGSKFAMCVARSAPIRTWLMQVRQAIAPTTVEARAVATLAPGQTACAVSPVGVCSLNATPPSYGYSVGQWITSNFNSGAGGDELAGNFRWVDFTPNSGGTNEVRDQLLGNGSVCGVRVGDDVRESGVKQGAKSAWNTRFGIYQNGANAPTPATVAPDKTGYSYPSKNPGTVIGIGTSAYADYRLKQALHKPFTSNEYAPNGAAGNVGGNESTSAEHLTYGSERRLVAVPIVECGKSPATVKILSMACVLMLNPMSNGASGDIYLEWRGMADAANSPCRSAGIAGGTNGPLVPTLVQ</sequence>
<accession>A0A418XXW4</accession>
<dbReference type="RefSeq" id="WP_119810653.1">
    <property type="nucleotide sequence ID" value="NZ_QYUP01000094.1"/>
</dbReference>
<proteinExistence type="predicted"/>
<keyword evidence="4" id="KW-1185">Reference proteome</keyword>
<name>A0A418XXW4_9BURK</name>
<dbReference type="Proteomes" id="UP000284006">
    <property type="component" value="Unassembled WGS sequence"/>
</dbReference>